<dbReference type="EMBL" id="JACAGC010000009">
    <property type="protein sequence ID" value="KAF6344848.1"/>
    <property type="molecule type" value="Genomic_DNA"/>
</dbReference>
<name>A0A7J7X5M0_RHIFE</name>
<feature type="signal peptide" evidence="2">
    <location>
        <begin position="1"/>
        <end position="21"/>
    </location>
</feature>
<evidence type="ECO:0000256" key="2">
    <source>
        <dbReference type="SAM" id="SignalP"/>
    </source>
</evidence>
<feature type="chain" id="PRO_5029685490" description="Secreted protein" evidence="2">
    <location>
        <begin position="22"/>
        <end position="159"/>
    </location>
</feature>
<accession>A0A7J7X5M0</accession>
<feature type="compositionally biased region" description="Basic residues" evidence="1">
    <location>
        <begin position="58"/>
        <end position="73"/>
    </location>
</feature>
<protein>
    <recommendedName>
        <fullName evidence="5">Secreted protein</fullName>
    </recommendedName>
</protein>
<comment type="caution">
    <text evidence="3">The sequence shown here is derived from an EMBL/GenBank/DDBJ whole genome shotgun (WGS) entry which is preliminary data.</text>
</comment>
<proteinExistence type="predicted"/>
<sequence>MAGGRAVAVCFRFFAFFLSNARFPVLPIPQLPLGSVFPETSQKLSKKAEAPPPPPSHNMRKRLGSKRCARARKSGMCTRARSPRWAGWFSHNEGNRFFSPPPTSRRCASALGQLPWPLREGRAGPERSNSCTARLRTGSSWPRRLFHAACGSVFDMKFL</sequence>
<gene>
    <name evidence="3" type="ORF">mRhiFer1_010226</name>
</gene>
<dbReference type="Proteomes" id="UP000585614">
    <property type="component" value="Unassembled WGS sequence"/>
</dbReference>
<feature type="region of interest" description="Disordered" evidence="1">
    <location>
        <begin position="42"/>
        <end position="76"/>
    </location>
</feature>
<evidence type="ECO:0000313" key="3">
    <source>
        <dbReference type="EMBL" id="KAF6344848.1"/>
    </source>
</evidence>
<evidence type="ECO:0000313" key="4">
    <source>
        <dbReference type="Proteomes" id="UP000585614"/>
    </source>
</evidence>
<evidence type="ECO:0008006" key="5">
    <source>
        <dbReference type="Google" id="ProtNLM"/>
    </source>
</evidence>
<evidence type="ECO:0000256" key="1">
    <source>
        <dbReference type="SAM" id="MobiDB-lite"/>
    </source>
</evidence>
<dbReference type="AlphaFoldDB" id="A0A7J7X5M0"/>
<reference evidence="3 4" key="1">
    <citation type="journal article" date="2020" name="Nature">
        <title>Six reference-quality genomes reveal evolution of bat adaptations.</title>
        <authorList>
            <person name="Jebb D."/>
            <person name="Huang Z."/>
            <person name="Pippel M."/>
            <person name="Hughes G.M."/>
            <person name="Lavrichenko K."/>
            <person name="Devanna P."/>
            <person name="Winkler S."/>
            <person name="Jermiin L.S."/>
            <person name="Skirmuntt E.C."/>
            <person name="Katzourakis A."/>
            <person name="Burkitt-Gray L."/>
            <person name="Ray D.A."/>
            <person name="Sullivan K.A.M."/>
            <person name="Roscito J.G."/>
            <person name="Kirilenko B.M."/>
            <person name="Davalos L.M."/>
            <person name="Corthals A.P."/>
            <person name="Power M.L."/>
            <person name="Jones G."/>
            <person name="Ransome R.D."/>
            <person name="Dechmann D.K.N."/>
            <person name="Locatelli A.G."/>
            <person name="Puechmaille S.J."/>
            <person name="Fedrigo O."/>
            <person name="Jarvis E.D."/>
            <person name="Hiller M."/>
            <person name="Vernes S.C."/>
            <person name="Myers E.W."/>
            <person name="Teeling E.C."/>
        </authorList>
    </citation>
    <scope>NUCLEOTIDE SEQUENCE [LARGE SCALE GENOMIC DNA]</scope>
    <source>
        <strain evidence="3">MRhiFer1</strain>
        <tissue evidence="3">Lung</tissue>
    </source>
</reference>
<organism evidence="3 4">
    <name type="scientific">Rhinolophus ferrumequinum</name>
    <name type="common">Greater horseshoe bat</name>
    <dbReference type="NCBI Taxonomy" id="59479"/>
    <lineage>
        <taxon>Eukaryota</taxon>
        <taxon>Metazoa</taxon>
        <taxon>Chordata</taxon>
        <taxon>Craniata</taxon>
        <taxon>Vertebrata</taxon>
        <taxon>Euteleostomi</taxon>
        <taxon>Mammalia</taxon>
        <taxon>Eutheria</taxon>
        <taxon>Laurasiatheria</taxon>
        <taxon>Chiroptera</taxon>
        <taxon>Yinpterochiroptera</taxon>
        <taxon>Rhinolophoidea</taxon>
        <taxon>Rhinolophidae</taxon>
        <taxon>Rhinolophinae</taxon>
        <taxon>Rhinolophus</taxon>
    </lineage>
</organism>
<keyword evidence="2" id="KW-0732">Signal</keyword>